<dbReference type="EC" id="4.3.2.2" evidence="4 11"/>
<comment type="pathway">
    <text evidence="2 12">Purine metabolism; AMP biosynthesis via de novo pathway; AMP from IMP: step 2/2.</text>
</comment>
<protein>
    <recommendedName>
        <fullName evidence="5 11">Adenylosuccinate lyase</fullName>
        <shortName evidence="12">ASL</shortName>
        <ecNumber evidence="4 11">4.3.2.2</ecNumber>
    </recommendedName>
    <alternativeName>
        <fullName evidence="9 12">Adenylosuccinase</fullName>
    </alternativeName>
</protein>
<evidence type="ECO:0000313" key="15">
    <source>
        <dbReference type="Proteomes" id="UP000076023"/>
    </source>
</evidence>
<dbReference type="SMART" id="SM00998">
    <property type="entry name" value="ADSL_C"/>
    <property type="match status" value="1"/>
</dbReference>
<dbReference type="InterPro" id="IPR008948">
    <property type="entry name" value="L-Aspartase-like"/>
</dbReference>
<evidence type="ECO:0000256" key="3">
    <source>
        <dbReference type="ARBA" id="ARBA00008273"/>
    </source>
</evidence>
<dbReference type="Proteomes" id="UP000076023">
    <property type="component" value="Unassembled WGS sequence"/>
</dbReference>
<dbReference type="UniPathway" id="UPA00075">
    <property type="reaction ID" value="UER00336"/>
</dbReference>
<dbReference type="GO" id="GO:0005829">
    <property type="term" value="C:cytosol"/>
    <property type="evidence" value="ECO:0007669"/>
    <property type="project" value="TreeGrafter"/>
</dbReference>
<evidence type="ECO:0000313" key="14">
    <source>
        <dbReference type="EMBL" id="GAT34835.1"/>
    </source>
</evidence>
<evidence type="ECO:0000256" key="10">
    <source>
        <dbReference type="ARBA" id="ARBA00049115"/>
    </source>
</evidence>
<dbReference type="EMBL" id="BDCO01000002">
    <property type="protein sequence ID" value="GAT34835.1"/>
    <property type="molecule type" value="Genomic_DNA"/>
</dbReference>
<dbReference type="PRINTS" id="PR00145">
    <property type="entry name" value="ARGSUCLYASE"/>
</dbReference>
<dbReference type="PROSITE" id="PS00163">
    <property type="entry name" value="FUMARATE_LYASES"/>
    <property type="match status" value="1"/>
</dbReference>
<comment type="caution">
    <text evidence="14">The sequence shown here is derived from an EMBL/GenBank/DDBJ whole genome shotgun (WGS) entry which is preliminary data.</text>
</comment>
<dbReference type="SUPFAM" id="SSF48557">
    <property type="entry name" value="L-aspartase-like"/>
    <property type="match status" value="1"/>
</dbReference>
<dbReference type="Gene3D" id="1.10.40.30">
    <property type="entry name" value="Fumarase/aspartase (C-terminal domain)"/>
    <property type="match status" value="1"/>
</dbReference>
<dbReference type="Gene3D" id="1.20.200.10">
    <property type="entry name" value="Fumarase/aspartase (Central domain)"/>
    <property type="match status" value="1"/>
</dbReference>
<dbReference type="InterPro" id="IPR022761">
    <property type="entry name" value="Fumarate_lyase_N"/>
</dbReference>
<dbReference type="STRING" id="690879.TSACC_23269"/>
<evidence type="ECO:0000256" key="7">
    <source>
        <dbReference type="ARBA" id="ARBA00023239"/>
    </source>
</evidence>
<dbReference type="InParanoid" id="A0A146GB38"/>
<dbReference type="PANTHER" id="PTHR43172">
    <property type="entry name" value="ADENYLOSUCCINATE LYASE"/>
    <property type="match status" value="1"/>
</dbReference>
<gene>
    <name evidence="14" type="ORF">TSACC_23269</name>
</gene>
<dbReference type="Pfam" id="PF10397">
    <property type="entry name" value="ADSL_C"/>
    <property type="match status" value="1"/>
</dbReference>
<dbReference type="Pfam" id="PF00206">
    <property type="entry name" value="Lyase_1"/>
    <property type="match status" value="1"/>
</dbReference>
<organism evidence="14 15">
    <name type="scientific">Terrimicrobium sacchariphilum</name>
    <dbReference type="NCBI Taxonomy" id="690879"/>
    <lineage>
        <taxon>Bacteria</taxon>
        <taxon>Pseudomonadati</taxon>
        <taxon>Verrucomicrobiota</taxon>
        <taxon>Terrimicrobiia</taxon>
        <taxon>Terrimicrobiales</taxon>
        <taxon>Terrimicrobiaceae</taxon>
        <taxon>Terrimicrobium</taxon>
    </lineage>
</organism>
<keyword evidence="15" id="KW-1185">Reference proteome</keyword>
<dbReference type="GO" id="GO:0004018">
    <property type="term" value="F:N6-(1,2-dicarboxyethyl)AMP AMP-lyase (fumarate-forming) activity"/>
    <property type="evidence" value="ECO:0007669"/>
    <property type="project" value="UniProtKB-UniRule"/>
</dbReference>
<name>A0A146GB38_TERSA</name>
<reference evidence="15" key="1">
    <citation type="journal article" date="2017" name="Genome Announc.">
        <title>Draft Genome Sequence of Terrimicrobium sacchariphilum NM-5T, a Facultative Anaerobic Soil Bacterium of the Class Spartobacteria.</title>
        <authorList>
            <person name="Qiu Y.L."/>
            <person name="Tourlousse D.M."/>
            <person name="Matsuura N."/>
            <person name="Ohashi A."/>
            <person name="Sekiguchi Y."/>
        </authorList>
    </citation>
    <scope>NUCLEOTIDE SEQUENCE [LARGE SCALE GENOMIC DNA]</scope>
    <source>
        <strain evidence="15">NM-5</strain>
    </source>
</reference>
<dbReference type="GO" id="GO:0070626">
    <property type="term" value="F:(S)-2-(5-amino-1-(5-phospho-D-ribosyl)imidazole-4-carboxamido) succinate lyase (fumarate-forming) activity"/>
    <property type="evidence" value="ECO:0007669"/>
    <property type="project" value="TreeGrafter"/>
</dbReference>
<dbReference type="AlphaFoldDB" id="A0A146GB38"/>
<evidence type="ECO:0000256" key="6">
    <source>
        <dbReference type="ARBA" id="ARBA00022755"/>
    </source>
</evidence>
<dbReference type="InterPro" id="IPR020557">
    <property type="entry name" value="Fumarate_lyase_CS"/>
</dbReference>
<evidence type="ECO:0000259" key="13">
    <source>
        <dbReference type="SMART" id="SM00998"/>
    </source>
</evidence>
<evidence type="ECO:0000256" key="2">
    <source>
        <dbReference type="ARBA" id="ARBA00004734"/>
    </source>
</evidence>
<evidence type="ECO:0000256" key="1">
    <source>
        <dbReference type="ARBA" id="ARBA00004706"/>
    </source>
</evidence>
<evidence type="ECO:0000256" key="9">
    <source>
        <dbReference type="ARBA" id="ARBA00030717"/>
    </source>
</evidence>
<accession>A0A146GB38</accession>
<dbReference type="CDD" id="cd01360">
    <property type="entry name" value="Adenylsuccinate_lyase_1"/>
    <property type="match status" value="1"/>
</dbReference>
<dbReference type="InterPro" id="IPR000362">
    <property type="entry name" value="Fumarate_lyase_fam"/>
</dbReference>
<evidence type="ECO:0000256" key="11">
    <source>
        <dbReference type="NCBIfam" id="TIGR00928"/>
    </source>
</evidence>
<dbReference type="InterPro" id="IPR024083">
    <property type="entry name" value="Fumarase/histidase_N"/>
</dbReference>
<evidence type="ECO:0000256" key="8">
    <source>
        <dbReference type="ARBA" id="ARBA00024477"/>
    </source>
</evidence>
<keyword evidence="7 12" id="KW-0456">Lyase</keyword>
<comment type="pathway">
    <text evidence="1 12">Purine metabolism; IMP biosynthesis via de novo pathway; 5-amino-1-(5-phospho-D-ribosyl)imidazole-4-carboxamide from 5-amino-1-(5-phospho-D-ribosyl)imidazole-4-carboxylate: step 2/2.</text>
</comment>
<dbReference type="GO" id="GO:0044208">
    <property type="term" value="P:'de novo' AMP biosynthetic process"/>
    <property type="evidence" value="ECO:0007669"/>
    <property type="project" value="UniProtKB-UniPathway"/>
</dbReference>
<dbReference type="UniPathway" id="UPA00074">
    <property type="reaction ID" value="UER00132"/>
</dbReference>
<keyword evidence="6 12" id="KW-0658">Purine biosynthesis</keyword>
<dbReference type="NCBIfam" id="TIGR00928">
    <property type="entry name" value="purB"/>
    <property type="match status" value="1"/>
</dbReference>
<evidence type="ECO:0000256" key="4">
    <source>
        <dbReference type="ARBA" id="ARBA00012339"/>
    </source>
</evidence>
<feature type="domain" description="Adenylosuccinate lyase C-terminal" evidence="13">
    <location>
        <begin position="340"/>
        <end position="420"/>
    </location>
</feature>
<dbReference type="FunFam" id="1.20.200.10:FF:000008">
    <property type="entry name" value="Adenylosuccinate lyase"/>
    <property type="match status" value="1"/>
</dbReference>
<dbReference type="PRINTS" id="PR00149">
    <property type="entry name" value="FUMRATELYASE"/>
</dbReference>
<evidence type="ECO:0000256" key="12">
    <source>
        <dbReference type="RuleBase" id="RU361172"/>
    </source>
</evidence>
<dbReference type="InterPro" id="IPR004769">
    <property type="entry name" value="Pur_lyase"/>
</dbReference>
<proteinExistence type="inferred from homology"/>
<evidence type="ECO:0000256" key="5">
    <source>
        <dbReference type="ARBA" id="ARBA00017058"/>
    </source>
</evidence>
<comment type="catalytic activity">
    <reaction evidence="8">
        <text>(2S)-2-[5-amino-1-(5-phospho-beta-D-ribosyl)imidazole-4-carboxamido]succinate = 5-amino-1-(5-phospho-beta-D-ribosyl)imidazole-4-carboxamide + fumarate</text>
        <dbReference type="Rhea" id="RHEA:23920"/>
        <dbReference type="ChEBI" id="CHEBI:29806"/>
        <dbReference type="ChEBI" id="CHEBI:58443"/>
        <dbReference type="ChEBI" id="CHEBI:58475"/>
        <dbReference type="EC" id="4.3.2.2"/>
    </reaction>
    <physiologicalReaction direction="left-to-right" evidence="8">
        <dbReference type="Rhea" id="RHEA:23921"/>
    </physiologicalReaction>
</comment>
<comment type="similarity">
    <text evidence="3 12">Belongs to the lyase 1 family. Adenylosuccinate lyase subfamily.</text>
</comment>
<dbReference type="FunCoup" id="A0A146GB38">
    <property type="interactions" value="545"/>
</dbReference>
<dbReference type="Gene3D" id="1.10.275.10">
    <property type="entry name" value="Fumarase/aspartase (N-terminal domain)"/>
    <property type="match status" value="1"/>
</dbReference>
<dbReference type="GO" id="GO:0006189">
    <property type="term" value="P:'de novo' IMP biosynthetic process"/>
    <property type="evidence" value="ECO:0007669"/>
    <property type="project" value="UniProtKB-UniPathway"/>
</dbReference>
<sequence>MRSLWTEQRKLEIWLEIETLACEAMADLGEIPKEDAVTIRSKATFNIEKVREIEKRTNHDVIAFLEEVATHVGPAARWVHQGLTSSDLLDTTLAVQMNSACEILEKDLLSLREAIAKRAIEHKFTPMIGRSHGIHAEPITFGLKMALMYDEFGRAIDRLREMRERVRVGKISGAVGTHAHLDPRVEKHVCEKLGLKASPLSTQIIQRDRHAEFMTVLALIASSIDRWATEFRHLQRTEVLEVEEYFAAGQKGSSAMPHKRNPITGERLSGLARVIRGNAMTALENVALWHERDISHSSAERIILPDSCTLMDYMLVLLRKLVDGLQVYPENMQRNMDITRGLYASQSALLMLTARGLERKDAYEAVQRAAMKTWKEGGNFADNLAQEPTVSQHLGPDEIAHACAPERHFRFVEDKFRAVGIEG</sequence>
<comment type="catalytic activity">
    <reaction evidence="10">
        <text>N(6)-(1,2-dicarboxyethyl)-AMP = fumarate + AMP</text>
        <dbReference type="Rhea" id="RHEA:16853"/>
        <dbReference type="ChEBI" id="CHEBI:29806"/>
        <dbReference type="ChEBI" id="CHEBI:57567"/>
        <dbReference type="ChEBI" id="CHEBI:456215"/>
        <dbReference type="EC" id="4.3.2.2"/>
    </reaction>
    <physiologicalReaction direction="left-to-right" evidence="10">
        <dbReference type="Rhea" id="RHEA:16854"/>
    </physiologicalReaction>
</comment>
<dbReference type="PANTHER" id="PTHR43172:SF1">
    <property type="entry name" value="ADENYLOSUCCINATE LYASE"/>
    <property type="match status" value="1"/>
</dbReference>
<dbReference type="InterPro" id="IPR019468">
    <property type="entry name" value="AdenyloSucc_lyase_C"/>
</dbReference>